<organism evidence="3 4">
    <name type="scientific">Allosaccharopolyspora coralli</name>
    <dbReference type="NCBI Taxonomy" id="2665642"/>
    <lineage>
        <taxon>Bacteria</taxon>
        <taxon>Bacillati</taxon>
        <taxon>Actinomycetota</taxon>
        <taxon>Actinomycetes</taxon>
        <taxon>Pseudonocardiales</taxon>
        <taxon>Pseudonocardiaceae</taxon>
        <taxon>Allosaccharopolyspora</taxon>
    </lineage>
</organism>
<evidence type="ECO:0000256" key="2">
    <source>
        <dbReference type="SAM" id="SignalP"/>
    </source>
</evidence>
<reference evidence="4" key="1">
    <citation type="submission" date="2019-11" db="EMBL/GenBank/DDBJ databases">
        <title>The complete genome sequence of Saccharopolyspora sp. E2A.</title>
        <authorList>
            <person name="Zhang G."/>
        </authorList>
    </citation>
    <scope>NUCLEOTIDE SEQUENCE [LARGE SCALE GENOMIC DNA]</scope>
    <source>
        <strain evidence="4">E2A</strain>
    </source>
</reference>
<evidence type="ECO:0008006" key="5">
    <source>
        <dbReference type="Google" id="ProtNLM"/>
    </source>
</evidence>
<keyword evidence="2" id="KW-0732">Signal</keyword>
<evidence type="ECO:0000256" key="1">
    <source>
        <dbReference type="SAM" id="MobiDB-lite"/>
    </source>
</evidence>
<dbReference type="PROSITE" id="PS51257">
    <property type="entry name" value="PROKAR_LIPOPROTEIN"/>
    <property type="match status" value="1"/>
</dbReference>
<dbReference type="EMBL" id="CP045929">
    <property type="protein sequence ID" value="QGK71277.1"/>
    <property type="molecule type" value="Genomic_DNA"/>
</dbReference>
<sequence>MPRARTASAVAVLALAAGLGACTAEPPPPPAAEGPAAPAPPDPRPSAAPLLRDVLGAMNEAGTAESTFQGRLGLVGELDGEGSVDYRQPEPEVSFTGTTQPAPGYPAEPVEVVLADGVGHLKSPLLMPEPDKPWIVVPEDGPEFTAQLFGPALRQLTDTVDPRSTFGGIEDVTKIAASQPAEVDGRPATRYDLAVLTAPAAEAATDPRQKEQFRRAADEGTPELNYQLWVGQDGLPLRFSTVQDVDQTGQVSLTTTYDDWGSEVAIEPPPPERIGEFRDLPPLAAPPR</sequence>
<feature type="chain" id="PRO_5038774160" description="LppX_LprAFG lipoprotein" evidence="2">
    <location>
        <begin position="25"/>
        <end position="288"/>
    </location>
</feature>
<keyword evidence="4" id="KW-1185">Reference proteome</keyword>
<protein>
    <recommendedName>
        <fullName evidence="5">LppX_LprAFG lipoprotein</fullName>
    </recommendedName>
</protein>
<feature type="signal peptide" evidence="2">
    <location>
        <begin position="1"/>
        <end position="24"/>
    </location>
</feature>
<dbReference type="InterPro" id="IPR029046">
    <property type="entry name" value="LolA/LolB/LppX"/>
</dbReference>
<dbReference type="AlphaFoldDB" id="A0A5Q3QKC4"/>
<dbReference type="RefSeq" id="WP_154077853.1">
    <property type="nucleotide sequence ID" value="NZ_CP045929.1"/>
</dbReference>
<name>A0A5Q3QKC4_9PSEU</name>
<feature type="region of interest" description="Disordered" evidence="1">
    <location>
        <begin position="73"/>
        <end position="104"/>
    </location>
</feature>
<evidence type="ECO:0000313" key="4">
    <source>
        <dbReference type="Proteomes" id="UP000371041"/>
    </source>
</evidence>
<evidence type="ECO:0000313" key="3">
    <source>
        <dbReference type="EMBL" id="QGK71277.1"/>
    </source>
</evidence>
<dbReference type="SUPFAM" id="SSF89392">
    <property type="entry name" value="Prokaryotic lipoproteins and lipoprotein localization factors"/>
    <property type="match status" value="1"/>
</dbReference>
<proteinExistence type="predicted"/>
<dbReference type="Gene3D" id="2.50.20.20">
    <property type="match status" value="1"/>
</dbReference>
<accession>A0A5Q3QKC4</accession>
<feature type="region of interest" description="Disordered" evidence="1">
    <location>
        <begin position="261"/>
        <end position="288"/>
    </location>
</feature>
<gene>
    <name evidence="3" type="ORF">GIY23_18670</name>
</gene>
<feature type="region of interest" description="Disordered" evidence="1">
    <location>
        <begin position="21"/>
        <end position="49"/>
    </location>
</feature>
<feature type="compositionally biased region" description="Pro residues" evidence="1">
    <location>
        <begin position="25"/>
        <end position="46"/>
    </location>
</feature>
<dbReference type="Proteomes" id="UP000371041">
    <property type="component" value="Chromosome"/>
</dbReference>
<dbReference type="KEGG" id="sace:GIY23_18670"/>